<comment type="caution">
    <text evidence="8">The sequence shown here is derived from an EMBL/GenBank/DDBJ whole genome shotgun (WGS) entry which is preliminary data.</text>
</comment>
<dbReference type="PANTHER" id="PTHR30518">
    <property type="entry name" value="ENDOLYTIC MUREIN TRANSGLYCOSYLASE"/>
    <property type="match status" value="1"/>
</dbReference>
<dbReference type="PANTHER" id="PTHR30518:SF2">
    <property type="entry name" value="ENDOLYTIC MUREIN TRANSGLYCOSYLASE"/>
    <property type="match status" value="1"/>
</dbReference>
<dbReference type="EMBL" id="LCNO01000008">
    <property type="protein sequence ID" value="KKU57909.1"/>
    <property type="molecule type" value="Genomic_DNA"/>
</dbReference>
<evidence type="ECO:0000313" key="8">
    <source>
        <dbReference type="EMBL" id="KKU57909.1"/>
    </source>
</evidence>
<evidence type="ECO:0000256" key="6">
    <source>
        <dbReference type="ARBA" id="ARBA00023316"/>
    </source>
</evidence>
<evidence type="ECO:0000256" key="3">
    <source>
        <dbReference type="ARBA" id="ARBA00022989"/>
    </source>
</evidence>
<name>A0A0G1RKR1_9BACT</name>
<dbReference type="Pfam" id="PF02618">
    <property type="entry name" value="YceG"/>
    <property type="match status" value="2"/>
</dbReference>
<dbReference type="Proteomes" id="UP000034307">
    <property type="component" value="Unassembled WGS sequence"/>
</dbReference>
<keyword evidence="3 7" id="KW-1133">Transmembrane helix</keyword>
<evidence type="ECO:0000256" key="5">
    <source>
        <dbReference type="ARBA" id="ARBA00023239"/>
    </source>
</evidence>
<dbReference type="STRING" id="1618358.UX80_C0008G0022"/>
<dbReference type="GO" id="GO:0071555">
    <property type="term" value="P:cell wall organization"/>
    <property type="evidence" value="ECO:0007669"/>
    <property type="project" value="UniProtKB-KW"/>
</dbReference>
<reference evidence="8 9" key="1">
    <citation type="journal article" date="2015" name="Nature">
        <title>rRNA introns, odd ribosomes, and small enigmatic genomes across a large radiation of phyla.</title>
        <authorList>
            <person name="Brown C.T."/>
            <person name="Hug L.A."/>
            <person name="Thomas B.C."/>
            <person name="Sharon I."/>
            <person name="Castelle C.J."/>
            <person name="Singh A."/>
            <person name="Wilkins M.J."/>
            <person name="Williams K.H."/>
            <person name="Banfield J.F."/>
        </authorList>
    </citation>
    <scope>NUCLEOTIDE SEQUENCE [LARGE SCALE GENOMIC DNA]</scope>
</reference>
<evidence type="ECO:0000313" key="9">
    <source>
        <dbReference type="Proteomes" id="UP000034307"/>
    </source>
</evidence>
<keyword evidence="4 7" id="KW-0472">Membrane</keyword>
<protein>
    <submittedName>
        <fullName evidence="8">Aminodeoxychorismate lyase</fullName>
    </submittedName>
</protein>
<keyword evidence="6" id="KW-0961">Cell wall biogenesis/degradation</keyword>
<proteinExistence type="predicted"/>
<evidence type="ECO:0000256" key="2">
    <source>
        <dbReference type="ARBA" id="ARBA00022692"/>
    </source>
</evidence>
<accession>A0A0G1RKR1</accession>
<dbReference type="InterPro" id="IPR003770">
    <property type="entry name" value="MLTG-like"/>
</dbReference>
<keyword evidence="2 7" id="KW-0812">Transmembrane</keyword>
<organism evidence="8 9">
    <name type="scientific">Candidatus Amesbacteria bacterium GW2011_GWA2_47_11b</name>
    <dbReference type="NCBI Taxonomy" id="1618358"/>
    <lineage>
        <taxon>Bacteria</taxon>
        <taxon>Candidatus Amesiibacteriota</taxon>
    </lineage>
</organism>
<gene>
    <name evidence="8" type="ORF">UX80_C0008G0022</name>
</gene>
<keyword evidence="1" id="KW-1003">Cell membrane</keyword>
<evidence type="ECO:0000256" key="4">
    <source>
        <dbReference type="ARBA" id="ARBA00023136"/>
    </source>
</evidence>
<dbReference type="AlphaFoldDB" id="A0A0G1RKR1"/>
<keyword evidence="5 8" id="KW-0456">Lyase</keyword>
<evidence type="ECO:0000256" key="7">
    <source>
        <dbReference type="SAM" id="Phobius"/>
    </source>
</evidence>
<dbReference type="GO" id="GO:0016829">
    <property type="term" value="F:lyase activity"/>
    <property type="evidence" value="ECO:0007669"/>
    <property type="project" value="UniProtKB-KW"/>
</dbReference>
<sequence>MAVFSSESPKIPNTVGPCLRRSNTVKFLAGLFVALALASLVGFAWWTRELSPLDLSSDQHRPFIIVPNQSASAVSQALFDQKFIRSPSVAKIYFVLSGLDKKIKAGTYLLSPSTDLKNLLTSLTAGPRDIWVTIPEGWRREQIATRLASNLENFDTATFLSLTATLEGRLFPDTYLIPTYATPADIVDTLTATFNRKVGFIDQDSLILASLVERETKTTADRPIVAGILLKRLKANWPLQVDVAKDTYQHIGLPVAPIANPGLAAIEAVRRPQTTPYWFYLHAPDGTSHYAVTIEEHNLNIDKYLTR</sequence>
<dbReference type="Gene3D" id="3.30.1490.480">
    <property type="entry name" value="Endolytic murein transglycosylase"/>
    <property type="match status" value="1"/>
</dbReference>
<evidence type="ECO:0000256" key="1">
    <source>
        <dbReference type="ARBA" id="ARBA00022475"/>
    </source>
</evidence>
<feature type="transmembrane region" description="Helical" evidence="7">
    <location>
        <begin position="27"/>
        <end position="46"/>
    </location>
</feature>